<organism evidence="1 2">
    <name type="scientific">Metallosphaera yellowstonensis MK1</name>
    <dbReference type="NCBI Taxonomy" id="671065"/>
    <lineage>
        <taxon>Archaea</taxon>
        <taxon>Thermoproteota</taxon>
        <taxon>Thermoprotei</taxon>
        <taxon>Sulfolobales</taxon>
        <taxon>Sulfolobaceae</taxon>
        <taxon>Metallosphaera</taxon>
    </lineage>
</organism>
<gene>
    <name evidence="1" type="ORF">MetMK1DRAFT_00012860</name>
</gene>
<reference evidence="1 2" key="1">
    <citation type="submission" date="2012-01" db="EMBL/GenBank/DDBJ databases">
        <title>Improved High-Quality Draft sequence of Metallosphaera yellowstonensis MK1.</title>
        <authorList>
            <consortium name="US DOE Joint Genome Institute"/>
            <person name="Lucas S."/>
            <person name="Han J."/>
            <person name="Cheng J.-F."/>
            <person name="Goodwin L."/>
            <person name="Pitluck S."/>
            <person name="Peters L."/>
            <person name="Teshima H."/>
            <person name="Detter J.C."/>
            <person name="Han C."/>
            <person name="Tapia R."/>
            <person name="Land M."/>
            <person name="Hauser L."/>
            <person name="Kyrpides N."/>
            <person name="Kozubal M."/>
            <person name="Macur R.E."/>
            <person name="Jay Z."/>
            <person name="Inskeep W."/>
            <person name="Woyke T."/>
        </authorList>
    </citation>
    <scope>NUCLEOTIDE SEQUENCE [LARGE SCALE GENOMIC DNA]</scope>
    <source>
        <strain evidence="1 2">MK1</strain>
    </source>
</reference>
<dbReference type="EMBL" id="JH597761">
    <property type="protein sequence ID" value="EHP70783.1"/>
    <property type="molecule type" value="Genomic_DNA"/>
</dbReference>
<name>H2C3G2_9CREN</name>
<dbReference type="AlphaFoldDB" id="H2C3G2"/>
<evidence type="ECO:0000313" key="1">
    <source>
        <dbReference type="EMBL" id="EHP70783.1"/>
    </source>
</evidence>
<dbReference type="eggNOG" id="arCOG09699">
    <property type="taxonomic scope" value="Archaea"/>
</dbReference>
<protein>
    <submittedName>
        <fullName evidence="1">Uncharacterized protein</fullName>
    </submittedName>
</protein>
<dbReference type="Proteomes" id="UP000003980">
    <property type="component" value="Unassembled WGS sequence"/>
</dbReference>
<accession>H2C3G2</accession>
<evidence type="ECO:0000313" key="2">
    <source>
        <dbReference type="Proteomes" id="UP000003980"/>
    </source>
</evidence>
<sequence length="227" mass="26479">MRRVGPDIPLLSELTKLKQDEILSLLSRIKGLSFTPIPANRFMKLKFSSRIYTRKSVKTDFSFLFDKEGVEVVRFENFSGIPETYDYDTDTWNYDGSIKATPLVHDFQYEGEVEPIDFSTLRSPKSMTDVLREANSKGLIQSYVVDYGSREFLLDVITLNPEVKEAFQYFPFIRFVAHLRGDEATFYLIELFMPEAHLREVAEALEEVRDQVKILFAPRSFKYVRRV</sequence>
<proteinExistence type="predicted"/>
<dbReference type="HOGENOM" id="CLU_1217604_0_0_2"/>
<keyword evidence="2" id="KW-1185">Reference proteome</keyword>